<dbReference type="AlphaFoldDB" id="A0A3B0SF17"/>
<gene>
    <name evidence="1" type="ORF">MNBD_ALPHA01-309</name>
</gene>
<organism evidence="1">
    <name type="scientific">hydrothermal vent metagenome</name>
    <dbReference type="NCBI Taxonomy" id="652676"/>
    <lineage>
        <taxon>unclassified sequences</taxon>
        <taxon>metagenomes</taxon>
        <taxon>ecological metagenomes</taxon>
    </lineage>
</organism>
<dbReference type="EMBL" id="UOEJ01000178">
    <property type="protein sequence ID" value="VAW03868.1"/>
    <property type="molecule type" value="Genomic_DNA"/>
</dbReference>
<sequence length="383" mass="43226">MIFDNSHLEDDSPKKNGESYFQFFNRSSRIENGKIRCFLEDLISRFPFEDANELIGRIRSRDDANFISAVFELFLHEALVKIGCGLSVHPELHNGKSTRPDFLVKTPDGCEFYLEAVLATERNESDKGGEARKGIVLDCLSSSPHRNFRVLMDDKGCPNTQPSGKKITREVHNWLDTLDPDDIQNKIDSDGFAALTSYGWCHEDWQVNFMPIPISAENRGKSTNLIGIGAIGNGGWIDSWSPIRDAVEDKGSKYGILDKPLLIAVNVNSFHLDEFDEMQALFGQEQLVLGAEGPRKKRVPNGAWWGKKGTQYTRVSGVWIFNFLLPTSVAKVDQTVYFNPWATHTLPDILKKFPHAIAEDDKICRKEGISFAKIFGLNKNWPE</sequence>
<protein>
    <submittedName>
        <fullName evidence="1">Uncharacterized protein</fullName>
    </submittedName>
</protein>
<proteinExistence type="predicted"/>
<name>A0A3B0SF17_9ZZZZ</name>
<accession>A0A3B0SF17</accession>
<evidence type="ECO:0000313" key="1">
    <source>
        <dbReference type="EMBL" id="VAW03868.1"/>
    </source>
</evidence>
<reference evidence="1" key="1">
    <citation type="submission" date="2018-06" db="EMBL/GenBank/DDBJ databases">
        <authorList>
            <person name="Zhirakovskaya E."/>
        </authorList>
    </citation>
    <scope>NUCLEOTIDE SEQUENCE</scope>
</reference>